<name>A0ABR4YIY7_9BACT</name>
<feature type="region of interest" description="Disordered" evidence="1">
    <location>
        <begin position="1"/>
        <end position="26"/>
    </location>
</feature>
<reference evidence="2 3" key="1">
    <citation type="submission" date="2014-09" db="EMBL/GenBank/DDBJ databases">
        <title>Alistipes sp. 627, sp. nov., a novel member of the family Rikenellaceae isolated from human faeces.</title>
        <authorList>
            <person name="Shkoporov A.N."/>
            <person name="Chaplin A.V."/>
            <person name="Motuzova O.V."/>
            <person name="Kafarskaia L.I."/>
            <person name="Khokhlova E.V."/>
            <person name="Efimov B.A."/>
        </authorList>
    </citation>
    <scope>NUCLEOTIDE SEQUENCE [LARGE SCALE GENOMIC DNA]</scope>
    <source>
        <strain evidence="2 3">627</strain>
    </source>
</reference>
<dbReference type="EMBL" id="JRGF01000007">
    <property type="protein sequence ID" value="KHE42026.1"/>
    <property type="molecule type" value="Genomic_DNA"/>
</dbReference>
<proteinExistence type="predicted"/>
<gene>
    <name evidence="2" type="ORF">LG35_07250</name>
</gene>
<comment type="caution">
    <text evidence="2">The sequence shown here is derived from an EMBL/GenBank/DDBJ whole genome shotgun (WGS) entry which is preliminary data.</text>
</comment>
<dbReference type="RefSeq" id="WP_022063712.1">
    <property type="nucleotide sequence ID" value="NZ_JRGF01000007.1"/>
</dbReference>
<keyword evidence="3" id="KW-1185">Reference proteome</keyword>
<evidence type="ECO:0000313" key="3">
    <source>
        <dbReference type="Proteomes" id="UP000030889"/>
    </source>
</evidence>
<feature type="compositionally biased region" description="Basic and acidic residues" evidence="1">
    <location>
        <begin position="1"/>
        <end position="14"/>
    </location>
</feature>
<evidence type="ECO:0000256" key="1">
    <source>
        <dbReference type="SAM" id="MobiDB-lite"/>
    </source>
</evidence>
<accession>A0ABR4YIY7</accession>
<evidence type="ECO:0000313" key="2">
    <source>
        <dbReference type="EMBL" id="KHE42026.1"/>
    </source>
</evidence>
<organism evidence="2 3">
    <name type="scientific">Alistipes inops</name>
    <dbReference type="NCBI Taxonomy" id="1501391"/>
    <lineage>
        <taxon>Bacteria</taxon>
        <taxon>Pseudomonadati</taxon>
        <taxon>Bacteroidota</taxon>
        <taxon>Bacteroidia</taxon>
        <taxon>Bacteroidales</taxon>
        <taxon>Rikenellaceae</taxon>
        <taxon>Alistipes</taxon>
    </lineage>
</organism>
<protein>
    <submittedName>
        <fullName evidence="2">Uncharacterized protein</fullName>
    </submittedName>
</protein>
<sequence>MAEIRIRSDRRVDSTDNNGFADGTRDETAIAADLTEEVSVDEEIPEALDEAGVGHRPVYDEAGVRGDD</sequence>
<dbReference type="Proteomes" id="UP000030889">
    <property type="component" value="Unassembled WGS sequence"/>
</dbReference>